<feature type="domain" description="CHRD" evidence="2">
    <location>
        <begin position="1"/>
        <end position="138"/>
    </location>
</feature>
<evidence type="ECO:0000313" key="3">
    <source>
        <dbReference type="EMBL" id="RIX60184.1"/>
    </source>
</evidence>
<evidence type="ECO:0000313" key="4">
    <source>
        <dbReference type="Proteomes" id="UP000266482"/>
    </source>
</evidence>
<sequence length="138" mass="15721">MATFRARLRGRNEVPPVRTDASGTATLTEVFRRTNGRRVDRLRFRLRLFDIRRVTEAHIHLGRPGENGPVVATLFGPNRRGVTFLDGTVTGTLRDRDLVGPLRGSTIRRLVREIERGNAYVNVHTRRNPDGEIRGQLR</sequence>
<keyword evidence="4" id="KW-1185">Reference proteome</keyword>
<comment type="caution">
    <text evidence="3">The sequence shown here is derived from an EMBL/GenBank/DDBJ whole genome shotgun (WGS) entry which is preliminary data.</text>
</comment>
<dbReference type="OrthoDB" id="571052at2"/>
<name>A0A3A1VIP7_9BACL</name>
<dbReference type="InterPro" id="IPR010895">
    <property type="entry name" value="CHRD"/>
</dbReference>
<dbReference type="RefSeq" id="WP_119597559.1">
    <property type="nucleotide sequence ID" value="NZ_QXQA01000001.1"/>
</dbReference>
<dbReference type="Pfam" id="PF07452">
    <property type="entry name" value="CHRD"/>
    <property type="match status" value="1"/>
</dbReference>
<reference evidence="3 4" key="1">
    <citation type="submission" date="2018-09" db="EMBL/GenBank/DDBJ databases">
        <title>Paenibacillus aracenensis nov. sp. isolated from a cave in southern Spain.</title>
        <authorList>
            <person name="Jurado V."/>
            <person name="Gutierrez-Patricio S."/>
            <person name="Gonzalez-Pimentel J.L."/>
            <person name="Miller A.Z."/>
            <person name="Laiz L."/>
            <person name="Saiz-Jimenez C."/>
        </authorList>
    </citation>
    <scope>NUCLEOTIDE SEQUENCE [LARGE SCALE GENOMIC DNA]</scope>
    <source>
        <strain evidence="3 4">DSM 22867</strain>
    </source>
</reference>
<accession>A0A3A1VIP7</accession>
<dbReference type="AlphaFoldDB" id="A0A3A1VIP7"/>
<dbReference type="Proteomes" id="UP000266482">
    <property type="component" value="Unassembled WGS sequence"/>
</dbReference>
<organism evidence="3 4">
    <name type="scientific">Paenibacillus nanensis</name>
    <dbReference type="NCBI Taxonomy" id="393251"/>
    <lineage>
        <taxon>Bacteria</taxon>
        <taxon>Bacillati</taxon>
        <taxon>Bacillota</taxon>
        <taxon>Bacilli</taxon>
        <taxon>Bacillales</taxon>
        <taxon>Paenibacillaceae</taxon>
        <taxon>Paenibacillus</taxon>
    </lineage>
</organism>
<feature type="region of interest" description="Disordered" evidence="1">
    <location>
        <begin position="1"/>
        <end position="20"/>
    </location>
</feature>
<evidence type="ECO:0000259" key="2">
    <source>
        <dbReference type="PROSITE" id="PS50933"/>
    </source>
</evidence>
<dbReference type="EMBL" id="QXQA01000001">
    <property type="protein sequence ID" value="RIX60184.1"/>
    <property type="molecule type" value="Genomic_DNA"/>
</dbReference>
<dbReference type="PROSITE" id="PS50933">
    <property type="entry name" value="CHRD"/>
    <property type="match status" value="1"/>
</dbReference>
<dbReference type="SMART" id="SM00754">
    <property type="entry name" value="CHRD"/>
    <property type="match status" value="1"/>
</dbReference>
<evidence type="ECO:0000256" key="1">
    <source>
        <dbReference type="SAM" id="MobiDB-lite"/>
    </source>
</evidence>
<proteinExistence type="predicted"/>
<protein>
    <submittedName>
        <fullName evidence="3">CHRD domain-containing protein</fullName>
    </submittedName>
</protein>
<gene>
    <name evidence="3" type="ORF">D3P08_00965</name>
</gene>